<accession>A0A176VFY1</accession>
<protein>
    <recommendedName>
        <fullName evidence="8">SAM-dependent methyltransferase TRM5/TYW2-type domain-containing protein</fullName>
    </recommendedName>
</protein>
<dbReference type="GO" id="GO:0005737">
    <property type="term" value="C:cytoplasm"/>
    <property type="evidence" value="ECO:0007669"/>
    <property type="project" value="TreeGrafter"/>
</dbReference>
<dbReference type="Proteomes" id="UP000077202">
    <property type="component" value="Unassembled WGS sequence"/>
</dbReference>
<dbReference type="GO" id="GO:0030488">
    <property type="term" value="P:tRNA methylation"/>
    <property type="evidence" value="ECO:0007669"/>
    <property type="project" value="TreeGrafter"/>
</dbReference>
<dbReference type="PANTHER" id="PTHR23245">
    <property type="entry name" value="TRNA METHYLTRANSFERASE"/>
    <property type="match status" value="1"/>
</dbReference>
<evidence type="ECO:0000256" key="1">
    <source>
        <dbReference type="ARBA" id="ARBA00004797"/>
    </source>
</evidence>
<name>A0A176VFY1_MARPO</name>
<dbReference type="PANTHER" id="PTHR23245:SF25">
    <property type="entry name" value="TRNA WYBUTOSINE-SYNTHESIZING PROTEIN 2 HOMOLOG"/>
    <property type="match status" value="1"/>
</dbReference>
<dbReference type="Pfam" id="PF24681">
    <property type="entry name" value="Kelch_KLHDC2_KLHL20_DRC7"/>
    <property type="match status" value="1"/>
</dbReference>
<reference evidence="9" key="1">
    <citation type="submission" date="2016-03" db="EMBL/GenBank/DDBJ databases">
        <title>Mechanisms controlling the formation of the plant cell surface in tip-growing cells are functionally conserved among land plants.</title>
        <authorList>
            <person name="Honkanen S."/>
            <person name="Jones V.A."/>
            <person name="Morieri G."/>
            <person name="Champion C."/>
            <person name="Hetherington A.J."/>
            <person name="Kelly S."/>
            <person name="Saint-Marcoux D."/>
            <person name="Proust H."/>
            <person name="Prescott H."/>
            <person name="Dolan L."/>
        </authorList>
    </citation>
    <scope>NUCLEOTIDE SEQUENCE [LARGE SCALE GENOMIC DNA]</scope>
    <source>
        <tissue evidence="9">Whole gametophyte</tissue>
    </source>
</reference>
<proteinExistence type="predicted"/>
<dbReference type="SUPFAM" id="SSF53335">
    <property type="entry name" value="S-adenosyl-L-methionine-dependent methyltransferases"/>
    <property type="match status" value="1"/>
</dbReference>
<dbReference type="SUPFAM" id="SSF111278">
    <property type="entry name" value="SSo0622-like"/>
    <property type="match status" value="1"/>
</dbReference>
<dbReference type="CDD" id="cd02440">
    <property type="entry name" value="AdoMet_MTases"/>
    <property type="match status" value="1"/>
</dbReference>
<dbReference type="InterPro" id="IPR029063">
    <property type="entry name" value="SAM-dependent_MTases_sf"/>
</dbReference>
<keyword evidence="4" id="KW-0949">S-adenosyl-L-methionine</keyword>
<dbReference type="InterPro" id="IPR030382">
    <property type="entry name" value="MeTrfase_TRM5/TYW2"/>
</dbReference>
<evidence type="ECO:0000256" key="3">
    <source>
        <dbReference type="ARBA" id="ARBA00022679"/>
    </source>
</evidence>
<feature type="domain" description="SAM-dependent methyltransferase TRM5/TYW2-type" evidence="8">
    <location>
        <begin position="833"/>
        <end position="1092"/>
    </location>
</feature>
<dbReference type="GO" id="GO:0031591">
    <property type="term" value="P:wybutosine biosynthetic process"/>
    <property type="evidence" value="ECO:0007669"/>
    <property type="project" value="TreeGrafter"/>
</dbReference>
<comment type="catalytic activity">
    <reaction evidence="7">
        <text>4-demethylwyosine(37) in tRNA(Phe) + S-adenosyl-L-methionine = 4-demethyl-7-[(3S)-3-amino-3-carboxypropyl]wyosine(37) in tRNA(Phe) + S-methyl-5'-thioadenosine + H(+)</text>
        <dbReference type="Rhea" id="RHEA:36355"/>
        <dbReference type="Rhea" id="RHEA-COMP:10164"/>
        <dbReference type="Rhea" id="RHEA-COMP:10378"/>
        <dbReference type="ChEBI" id="CHEBI:15378"/>
        <dbReference type="ChEBI" id="CHEBI:17509"/>
        <dbReference type="ChEBI" id="CHEBI:59789"/>
        <dbReference type="ChEBI" id="CHEBI:64315"/>
        <dbReference type="ChEBI" id="CHEBI:73550"/>
        <dbReference type="EC" id="2.5.1.114"/>
    </reaction>
</comment>
<evidence type="ECO:0000256" key="2">
    <source>
        <dbReference type="ARBA" id="ARBA00022603"/>
    </source>
</evidence>
<evidence type="ECO:0000256" key="4">
    <source>
        <dbReference type="ARBA" id="ARBA00022691"/>
    </source>
</evidence>
<dbReference type="PROSITE" id="PS51684">
    <property type="entry name" value="SAM_MT_TRM5_TYW2"/>
    <property type="match status" value="1"/>
</dbReference>
<dbReference type="InterPro" id="IPR056744">
    <property type="entry name" value="TRM5/TYW2-like_N"/>
</dbReference>
<dbReference type="Gene3D" id="3.40.50.150">
    <property type="entry name" value="Vaccinia Virus protein VP39"/>
    <property type="match status" value="1"/>
</dbReference>
<dbReference type="InterPro" id="IPR015915">
    <property type="entry name" value="Kelch-typ_b-propeller"/>
</dbReference>
<comment type="caution">
    <text evidence="9">The sequence shown here is derived from an EMBL/GenBank/DDBJ whole genome shotgun (WGS) entry which is preliminary data.</text>
</comment>
<keyword evidence="3" id="KW-0808">Transferase</keyword>
<keyword evidence="2" id="KW-0489">Methyltransferase</keyword>
<dbReference type="InterPro" id="IPR056743">
    <property type="entry name" value="TRM5-TYW2-like_MTfase"/>
</dbReference>
<dbReference type="AlphaFoldDB" id="A0A176VFY1"/>
<evidence type="ECO:0000313" key="10">
    <source>
        <dbReference type="Proteomes" id="UP000077202"/>
    </source>
</evidence>
<dbReference type="Gene3D" id="2.120.10.80">
    <property type="entry name" value="Kelch-type beta propeller"/>
    <property type="match status" value="2"/>
</dbReference>
<organism evidence="9 10">
    <name type="scientific">Marchantia polymorpha subsp. ruderalis</name>
    <dbReference type="NCBI Taxonomy" id="1480154"/>
    <lineage>
        <taxon>Eukaryota</taxon>
        <taxon>Viridiplantae</taxon>
        <taxon>Streptophyta</taxon>
        <taxon>Embryophyta</taxon>
        <taxon>Marchantiophyta</taxon>
        <taxon>Marchantiopsida</taxon>
        <taxon>Marchantiidae</taxon>
        <taxon>Marchantiales</taxon>
        <taxon>Marchantiaceae</taxon>
        <taxon>Marchantia</taxon>
    </lineage>
</organism>
<comment type="catalytic activity">
    <reaction evidence="6">
        <text>4-demethyl-7-[(3S)-3-amino-3-carboxypropyl]wyosine(37) in tRNA(Phe) + S-adenosyl-L-methionine = 7-[(3S)-3-amino-3-carboxypropyl]wyosine(37) in tRNA(Phe) + S-adenosyl-L-homocysteine + H(+)</text>
        <dbReference type="Rhea" id="RHEA:36635"/>
        <dbReference type="Rhea" id="RHEA-COMP:10378"/>
        <dbReference type="Rhea" id="RHEA-COMP:10379"/>
        <dbReference type="ChEBI" id="CHEBI:15378"/>
        <dbReference type="ChEBI" id="CHEBI:57856"/>
        <dbReference type="ChEBI" id="CHEBI:59789"/>
        <dbReference type="ChEBI" id="CHEBI:73543"/>
        <dbReference type="ChEBI" id="CHEBI:73550"/>
        <dbReference type="EC" id="2.1.1.282"/>
    </reaction>
</comment>
<dbReference type="Gene3D" id="3.30.300.110">
    <property type="entry name" value="Met-10+ protein-like domains"/>
    <property type="match status" value="1"/>
</dbReference>
<dbReference type="InterPro" id="IPR036602">
    <property type="entry name" value="tRNA_yW-synthesising-like_sf"/>
</dbReference>
<keyword evidence="5" id="KW-0819">tRNA processing</keyword>
<dbReference type="Gene3D" id="3.30.1960.10">
    <property type="entry name" value="tRNA wybutosine-synthesizing-like"/>
    <property type="match status" value="1"/>
</dbReference>
<dbReference type="GO" id="GO:0008175">
    <property type="term" value="F:tRNA methyltransferase activity"/>
    <property type="evidence" value="ECO:0007669"/>
    <property type="project" value="TreeGrafter"/>
</dbReference>
<evidence type="ECO:0000259" key="8">
    <source>
        <dbReference type="PROSITE" id="PS51684"/>
    </source>
</evidence>
<keyword evidence="10" id="KW-1185">Reference proteome</keyword>
<dbReference type="InterPro" id="IPR003827">
    <property type="entry name" value="tRNA_yW-synthesising"/>
</dbReference>
<evidence type="ECO:0000256" key="5">
    <source>
        <dbReference type="ARBA" id="ARBA00022694"/>
    </source>
</evidence>
<evidence type="ECO:0000256" key="7">
    <source>
        <dbReference type="ARBA" id="ARBA00049400"/>
    </source>
</evidence>
<dbReference type="GO" id="GO:0102522">
    <property type="term" value="F:tRNA 4-demethylwyosine alpha-amino-alpha-carboxypropyltransferase activity"/>
    <property type="evidence" value="ECO:0007669"/>
    <property type="project" value="UniProtKB-EC"/>
</dbReference>
<comment type="pathway">
    <text evidence="1">tRNA modification; wybutosine-tRNA(Phe) biosynthesis.</text>
</comment>
<dbReference type="SUPFAM" id="SSF117281">
    <property type="entry name" value="Kelch motif"/>
    <property type="match status" value="1"/>
</dbReference>
<dbReference type="Pfam" id="PF25133">
    <property type="entry name" value="TYW2_N_2"/>
    <property type="match status" value="1"/>
</dbReference>
<dbReference type="Pfam" id="PF02475">
    <property type="entry name" value="TRM5-TYW2_MTfase"/>
    <property type="match status" value="1"/>
</dbReference>
<dbReference type="EMBL" id="LVLJ01004000">
    <property type="protein sequence ID" value="OAE18825.1"/>
    <property type="molecule type" value="Genomic_DNA"/>
</dbReference>
<sequence>MVAHKEFELRKQAVLRGLASDEVDKSRKGGVDAPIADLIRRINSHPEFYTTSSCSGRVSLFLDQPCAAPLGDDVPDSSKEKVKKGGDWIFVSHEAAAEDDVVNAVNQRYAAHQKGLLVFRFEPFILALECSSLAASQQLVTCAMASGFRESGITSAGKRFILAVRCSIRMEVPIADEGELLVTEEYLRYLTRLANKKMVLNQQRIDRFLSTFTATVEGGLSSQSVQVPSSRRKAASGFAGLRKRQKMFSEVADKLLSSLEKRQQSVLSRIGLLESKSGCTLISEVQDDERYQQSAGSRESYFSTTFVVQRMTDANRTPPVESKYYLFTELPGQQVSSQRPGLCAASFVISGEPPEKLFRWGHSTCALGDQESGCNSVLIYGGYGGPERHARQNDLLMLDVQEGSLRSLQTVGSPAPIMAHTASRVKDTMVVIGGRRDPSCVLNGVSVLDLKTFEWETPVVTGVEFPPRHRHSSAVMGSRIFVYGGLNGSQPLSDLHMLDTSSWTWSLITCGGEHPSARHSHSLAAAGGKLFLFGGREGNKVYGDLYVLDLGTLRWNLVKAGGRPPSPRFSHTMTVVGDRHIAVSGGCPITKDKDLVLLDTSTLMWARNQVDWPREALLVRHTTTLVDDTLITIGGGAACFAFGTHFSPPLKLSLKPFVHSDPSLGKKLQRETERPSHVEKEDEDRKLLSWILKVDSRVAKQAKDALKKLAWLDLRRKSKVSEQRNHVAFPIIESAASFLSTHIKAGQPSMSDEVPSSYPEVCNHQLNEVENNDLENQALRTLAACGGEVLKAEMPLLAKQCCSPFASMEGAVSAVLEQNHLPKSLLQELPKKWERLGDLVVLPAGSLTSSVWSSLGEQVWRAIAMSLSANRLARQASVAATGTRDSQLQLLHGTSGWVEHKENGIVYCFDATKCMFSSGNVSEKLRIASMQCRGATVVDLFAGIGYYVLPFLIKAGARHVYACEWNPHALAALRHNLRVNGVEDSCSVLEGDNRCSAPEGVADIVSLGLLPSSEAYWLTAVAALRPEGGLLLVHENVKDSEEEKWTEHLLMSIRSLATSIGRVWTVSLVHLERVKWYAPHIRHVVADVLCKQYDG</sequence>
<dbReference type="UniPathway" id="UPA00375"/>
<dbReference type="Pfam" id="PF02676">
    <property type="entry name" value="TYW3"/>
    <property type="match status" value="1"/>
</dbReference>
<gene>
    <name evidence="9" type="ORF">AXG93_313s1240</name>
</gene>
<evidence type="ECO:0000256" key="6">
    <source>
        <dbReference type="ARBA" id="ARBA00049202"/>
    </source>
</evidence>
<dbReference type="FunFam" id="3.40.50.150:FF:000131">
    <property type="entry name" value="tRNA wybutosine-synthesizing protein 2/3/4"/>
    <property type="match status" value="1"/>
</dbReference>
<evidence type="ECO:0000313" key="9">
    <source>
        <dbReference type="EMBL" id="OAE18825.1"/>
    </source>
</evidence>